<comment type="catalytic activity">
    <reaction evidence="6">
        <text>N(6)-[(R)-S(8)-aminomethyldihydrolipoyl]-L-lysyl-[protein] + (6S)-5,6,7,8-tetrahydrofolate = N(6)-[(R)-dihydrolipoyl]-L-lysyl-[protein] + (6R)-5,10-methylene-5,6,7,8-tetrahydrofolate + NH4(+)</text>
        <dbReference type="Rhea" id="RHEA:16945"/>
        <dbReference type="Rhea" id="RHEA-COMP:10475"/>
        <dbReference type="Rhea" id="RHEA-COMP:10492"/>
        <dbReference type="ChEBI" id="CHEBI:15636"/>
        <dbReference type="ChEBI" id="CHEBI:28938"/>
        <dbReference type="ChEBI" id="CHEBI:57453"/>
        <dbReference type="ChEBI" id="CHEBI:83100"/>
        <dbReference type="ChEBI" id="CHEBI:83143"/>
        <dbReference type="EC" id="2.1.2.10"/>
    </reaction>
</comment>
<evidence type="ECO:0000256" key="5">
    <source>
        <dbReference type="ARBA" id="ARBA00031395"/>
    </source>
</evidence>
<dbReference type="PANTHER" id="PTHR43757">
    <property type="entry name" value="AMINOMETHYLTRANSFERASE"/>
    <property type="match status" value="1"/>
</dbReference>
<dbReference type="Proteomes" id="UP000191905">
    <property type="component" value="Unassembled WGS sequence"/>
</dbReference>
<evidence type="ECO:0000259" key="10">
    <source>
        <dbReference type="Pfam" id="PF08669"/>
    </source>
</evidence>
<feature type="domain" description="GCVT N-terminal" evidence="9">
    <location>
        <begin position="12"/>
        <end position="258"/>
    </location>
</feature>
<dbReference type="InterPro" id="IPR028896">
    <property type="entry name" value="GcvT/YgfZ/DmdA"/>
</dbReference>
<evidence type="ECO:0000259" key="9">
    <source>
        <dbReference type="Pfam" id="PF01571"/>
    </source>
</evidence>
<name>A0A1V8RRQ2_9HYPH</name>
<reference evidence="11 12" key="1">
    <citation type="journal article" date="2016" name="Int. J. Syst. Evol. Microbiol.">
        <title>Pseudaminobacter manganicus sp. nov., isolated from sludge of a manganese mine.</title>
        <authorList>
            <person name="Li J."/>
            <person name="Huang J."/>
            <person name="Liao S."/>
            <person name="Wang G."/>
        </authorList>
    </citation>
    <scope>NUCLEOTIDE SEQUENCE [LARGE SCALE GENOMIC DNA]</scope>
    <source>
        <strain evidence="11 12">JH-7</strain>
    </source>
</reference>
<dbReference type="GO" id="GO:0008483">
    <property type="term" value="F:transaminase activity"/>
    <property type="evidence" value="ECO:0007669"/>
    <property type="project" value="UniProtKB-KW"/>
</dbReference>
<evidence type="ECO:0000256" key="2">
    <source>
        <dbReference type="ARBA" id="ARBA00012616"/>
    </source>
</evidence>
<evidence type="ECO:0000256" key="6">
    <source>
        <dbReference type="ARBA" id="ARBA00047665"/>
    </source>
</evidence>
<dbReference type="OrthoDB" id="9774591at2"/>
<dbReference type="Gene3D" id="3.30.70.1400">
    <property type="entry name" value="Aminomethyltransferase beta-barrel domains"/>
    <property type="match status" value="1"/>
</dbReference>
<dbReference type="EC" id="2.1.2.10" evidence="2"/>
<dbReference type="SUPFAM" id="SSF101790">
    <property type="entry name" value="Aminomethyltransferase beta-barrel domain"/>
    <property type="match status" value="1"/>
</dbReference>
<dbReference type="PIRSF" id="PIRSF006487">
    <property type="entry name" value="GcvT"/>
    <property type="match status" value="1"/>
</dbReference>
<organism evidence="11 12">
    <name type="scientific">Manganibacter manganicus</name>
    <dbReference type="NCBI Taxonomy" id="1873176"/>
    <lineage>
        <taxon>Bacteria</taxon>
        <taxon>Pseudomonadati</taxon>
        <taxon>Pseudomonadota</taxon>
        <taxon>Alphaproteobacteria</taxon>
        <taxon>Hyphomicrobiales</taxon>
        <taxon>Phyllobacteriaceae</taxon>
        <taxon>Manganibacter</taxon>
    </lineage>
</organism>
<dbReference type="NCBIfam" id="TIGR00528">
    <property type="entry name" value="gcvT"/>
    <property type="match status" value="1"/>
</dbReference>
<dbReference type="NCBIfam" id="NF010093">
    <property type="entry name" value="PRK13579.1"/>
    <property type="match status" value="1"/>
</dbReference>
<dbReference type="Gene3D" id="2.40.30.110">
    <property type="entry name" value="Aminomethyltransferase beta-barrel domains"/>
    <property type="match status" value="1"/>
</dbReference>
<dbReference type="SUPFAM" id="SSF103025">
    <property type="entry name" value="Folate-binding domain"/>
    <property type="match status" value="1"/>
</dbReference>
<evidence type="ECO:0000256" key="7">
    <source>
        <dbReference type="PIRSR" id="PIRSR006487-1"/>
    </source>
</evidence>
<dbReference type="InterPro" id="IPR006222">
    <property type="entry name" value="GCVT_N"/>
</dbReference>
<dbReference type="Pfam" id="PF08669">
    <property type="entry name" value="GCV_T_C"/>
    <property type="match status" value="1"/>
</dbReference>
<dbReference type="PANTHER" id="PTHR43757:SF2">
    <property type="entry name" value="AMINOMETHYLTRANSFERASE, MITOCHONDRIAL"/>
    <property type="match status" value="1"/>
</dbReference>
<feature type="binding site" evidence="7">
    <location>
        <position position="195"/>
    </location>
    <ligand>
        <name>substrate</name>
    </ligand>
</feature>
<feature type="region of interest" description="Disordered" evidence="8">
    <location>
        <begin position="290"/>
        <end position="316"/>
    </location>
</feature>
<dbReference type="InterPro" id="IPR027266">
    <property type="entry name" value="TrmE/GcvT-like"/>
</dbReference>
<dbReference type="GO" id="GO:0004047">
    <property type="term" value="F:aminomethyltransferase activity"/>
    <property type="evidence" value="ECO:0007669"/>
    <property type="project" value="UniProtKB-EC"/>
</dbReference>
<dbReference type="Pfam" id="PF01571">
    <property type="entry name" value="GCV_T"/>
    <property type="match status" value="1"/>
</dbReference>
<evidence type="ECO:0000313" key="11">
    <source>
        <dbReference type="EMBL" id="OQM75813.1"/>
    </source>
</evidence>
<dbReference type="STRING" id="1873176.BFN67_02585"/>
<dbReference type="GO" id="GO:0006546">
    <property type="term" value="P:glycine catabolic process"/>
    <property type="evidence" value="ECO:0007669"/>
    <property type="project" value="InterPro"/>
</dbReference>
<gene>
    <name evidence="11" type="ORF">BFN67_02585</name>
</gene>
<keyword evidence="12" id="KW-1185">Reference proteome</keyword>
<keyword evidence="3" id="KW-0032">Aminotransferase</keyword>
<evidence type="ECO:0000256" key="4">
    <source>
        <dbReference type="ARBA" id="ARBA00022679"/>
    </source>
</evidence>
<protein>
    <recommendedName>
        <fullName evidence="2">aminomethyltransferase</fullName>
        <ecNumber evidence="2">2.1.2.10</ecNumber>
    </recommendedName>
    <alternativeName>
        <fullName evidence="5">Glycine cleavage system T protein</fullName>
    </alternativeName>
</protein>
<dbReference type="InterPro" id="IPR013977">
    <property type="entry name" value="GcvT_C"/>
</dbReference>
<dbReference type="Gene3D" id="4.10.1250.10">
    <property type="entry name" value="Aminomethyltransferase fragment"/>
    <property type="match status" value="1"/>
</dbReference>
<evidence type="ECO:0000256" key="8">
    <source>
        <dbReference type="SAM" id="MobiDB-lite"/>
    </source>
</evidence>
<dbReference type="InterPro" id="IPR029043">
    <property type="entry name" value="GcvT/YgfZ_C"/>
</dbReference>
<dbReference type="EMBL" id="MDET01000012">
    <property type="protein sequence ID" value="OQM75813.1"/>
    <property type="molecule type" value="Genomic_DNA"/>
</dbReference>
<dbReference type="GO" id="GO:0005960">
    <property type="term" value="C:glycine cleavage complex"/>
    <property type="evidence" value="ECO:0007669"/>
    <property type="project" value="InterPro"/>
</dbReference>
<evidence type="ECO:0000256" key="1">
    <source>
        <dbReference type="ARBA" id="ARBA00008609"/>
    </source>
</evidence>
<dbReference type="AlphaFoldDB" id="A0A1V8RRQ2"/>
<dbReference type="NCBIfam" id="NF001567">
    <property type="entry name" value="PRK00389.1"/>
    <property type="match status" value="1"/>
</dbReference>
<comment type="caution">
    <text evidence="11">The sequence shown here is derived from an EMBL/GenBank/DDBJ whole genome shotgun (WGS) entry which is preliminary data.</text>
</comment>
<evidence type="ECO:0000256" key="3">
    <source>
        <dbReference type="ARBA" id="ARBA00022576"/>
    </source>
</evidence>
<accession>A0A1V8RRQ2</accession>
<sequence>MAGDETKHLPLEDLHLAAGAKFGAFAGWSMPLTYPAGVMKEHLHTRDHVGLFDISHMKLFEISGPGAAALLARACPLDAAALELSQSRYTFFLNEAAGILDDLIVTRLGDQRYVLVANAGNAAADEAHLRAVAKGFDTEIKPLDRVFLAIQGPDAEAALSSAGVDAATLQFMHGIEPRQDWFMSRSGYTGEDGFEIGLPEKDARALLGSLLEDERVAWVGLAARDSLRLEAGLCLHGQDLTAETDPASAGLTWAISKDLRTSGTFIGAEALRAILARGADEKRVGLKPEGRQPVRAGTALTDADGKPAGRVTSGGFGPSVGHPVAMGYAAAPLAKPGTQLFADVRGSKIPVVIVSLPFTPHHYRKG</sequence>
<dbReference type="InterPro" id="IPR006223">
    <property type="entry name" value="GcvT"/>
</dbReference>
<comment type="similarity">
    <text evidence="1">Belongs to the GcvT family.</text>
</comment>
<keyword evidence="4" id="KW-0808">Transferase</keyword>
<evidence type="ECO:0000313" key="12">
    <source>
        <dbReference type="Proteomes" id="UP000191905"/>
    </source>
</evidence>
<dbReference type="RefSeq" id="WP_080919365.1">
    <property type="nucleotide sequence ID" value="NZ_MDET01000012.1"/>
</dbReference>
<feature type="domain" description="Aminomethyltransferase C-terminal" evidence="10">
    <location>
        <begin position="282"/>
        <end position="358"/>
    </location>
</feature>
<proteinExistence type="inferred from homology"/>
<dbReference type="Gene3D" id="3.30.1360.120">
    <property type="entry name" value="Probable tRNA modification gtpase trme, domain 1"/>
    <property type="match status" value="1"/>
</dbReference>